<keyword evidence="1" id="KW-0645">Protease</keyword>
<dbReference type="SUPFAM" id="SSF55486">
    <property type="entry name" value="Metalloproteases ('zincins'), catalytic domain"/>
    <property type="match status" value="1"/>
</dbReference>
<gene>
    <name evidence="6" type="ORF">UCREL1_10991</name>
</gene>
<dbReference type="InterPro" id="IPR024079">
    <property type="entry name" value="MetalloPept_cat_dom_sf"/>
</dbReference>
<dbReference type="eggNOG" id="ENOG502RP86">
    <property type="taxonomic scope" value="Eukaryota"/>
</dbReference>
<dbReference type="GO" id="GO:0008270">
    <property type="term" value="F:zinc ion binding"/>
    <property type="evidence" value="ECO:0007669"/>
    <property type="project" value="InterPro"/>
</dbReference>
<evidence type="ECO:0000313" key="7">
    <source>
        <dbReference type="Proteomes" id="UP000012174"/>
    </source>
</evidence>
<keyword evidence="3" id="KW-0378">Hydrolase</keyword>
<evidence type="ECO:0000256" key="2">
    <source>
        <dbReference type="ARBA" id="ARBA00022723"/>
    </source>
</evidence>
<keyword evidence="2" id="KW-0479">Metal-binding</keyword>
<dbReference type="Proteomes" id="UP000012174">
    <property type="component" value="Unassembled WGS sequence"/>
</dbReference>
<keyword evidence="7" id="KW-1185">Reference proteome</keyword>
<proteinExistence type="predicted"/>
<evidence type="ECO:0000256" key="3">
    <source>
        <dbReference type="ARBA" id="ARBA00022801"/>
    </source>
</evidence>
<evidence type="ECO:0000256" key="1">
    <source>
        <dbReference type="ARBA" id="ARBA00022670"/>
    </source>
</evidence>
<dbReference type="Gene3D" id="3.40.390.10">
    <property type="entry name" value="Collagenase (Catalytic Domain)"/>
    <property type="match status" value="1"/>
</dbReference>
<dbReference type="HOGENOM" id="CLU_891499_0_0_1"/>
<evidence type="ECO:0000259" key="5">
    <source>
        <dbReference type="SMART" id="SM00235"/>
    </source>
</evidence>
<dbReference type="InterPro" id="IPR001818">
    <property type="entry name" value="Pept_M10_metallopeptidase"/>
</dbReference>
<dbReference type="EMBL" id="KB707501">
    <property type="protein sequence ID" value="EMR62077.1"/>
    <property type="molecule type" value="Genomic_DNA"/>
</dbReference>
<dbReference type="GO" id="GO:0004222">
    <property type="term" value="F:metalloendopeptidase activity"/>
    <property type="evidence" value="ECO:0007669"/>
    <property type="project" value="InterPro"/>
</dbReference>
<dbReference type="GO" id="GO:0006508">
    <property type="term" value="P:proteolysis"/>
    <property type="evidence" value="ECO:0007669"/>
    <property type="project" value="UniProtKB-KW"/>
</dbReference>
<organism evidence="6 7">
    <name type="scientific">Eutypa lata (strain UCR-EL1)</name>
    <name type="common">Grapevine dieback disease fungus</name>
    <name type="synonym">Eutypa armeniacae</name>
    <dbReference type="NCBI Taxonomy" id="1287681"/>
    <lineage>
        <taxon>Eukaryota</taxon>
        <taxon>Fungi</taxon>
        <taxon>Dikarya</taxon>
        <taxon>Ascomycota</taxon>
        <taxon>Pezizomycotina</taxon>
        <taxon>Sordariomycetes</taxon>
        <taxon>Xylariomycetidae</taxon>
        <taxon>Xylariales</taxon>
        <taxon>Diatrypaceae</taxon>
        <taxon>Eutypa</taxon>
    </lineage>
</organism>
<dbReference type="AlphaFoldDB" id="M7SD37"/>
<name>M7SD37_EUTLA</name>
<dbReference type="OrthoDB" id="291007at2759"/>
<evidence type="ECO:0000313" key="6">
    <source>
        <dbReference type="EMBL" id="EMR62077.1"/>
    </source>
</evidence>
<keyword evidence="4" id="KW-0862">Zinc</keyword>
<accession>M7SD37</accession>
<evidence type="ECO:0000256" key="4">
    <source>
        <dbReference type="ARBA" id="ARBA00022833"/>
    </source>
</evidence>
<dbReference type="InterPro" id="IPR006026">
    <property type="entry name" value="Peptidase_Metallo"/>
</dbReference>
<dbReference type="OMA" id="PQANIPW"/>
<dbReference type="Pfam" id="PF00413">
    <property type="entry name" value="Peptidase_M10"/>
    <property type="match status" value="1"/>
</dbReference>
<dbReference type="KEGG" id="ela:UCREL1_10991"/>
<dbReference type="GO" id="GO:0031012">
    <property type="term" value="C:extracellular matrix"/>
    <property type="evidence" value="ECO:0007669"/>
    <property type="project" value="InterPro"/>
</dbReference>
<sequence>MCQIDPNVTPSAVNFDNDNLERANPDAVDIDMGFVDINHVAGLPRPPQAFALCLSKSLRWEAGAVIPITILNTHQHSTIPPSMVNQIVKRAAKNWEVHANITFPFVQDPESAVIRIEYATSPDPSSVAGLSFIGTTATTQTEGEPTMTLTIGCDANERDIHSVALHEFGHALGMMHEHASPASPIKWDVPVVIACCGDTASTRDNYLRRETPNDTEFSPFDPKSIMIYNIPCFFMRDQVETDRGSILSTTDKEWARIFYPFKESSRPKSSHGQRLRRTFAAIRGNTLSALSIKTLVPTYSKRHEDSPL</sequence>
<dbReference type="SMART" id="SM00235">
    <property type="entry name" value="ZnMc"/>
    <property type="match status" value="1"/>
</dbReference>
<reference evidence="7" key="1">
    <citation type="journal article" date="2013" name="Genome Announc.">
        <title>Draft genome sequence of the grapevine dieback fungus Eutypa lata UCR-EL1.</title>
        <authorList>
            <person name="Blanco-Ulate B."/>
            <person name="Rolshausen P.E."/>
            <person name="Cantu D."/>
        </authorList>
    </citation>
    <scope>NUCLEOTIDE SEQUENCE [LARGE SCALE GENOMIC DNA]</scope>
    <source>
        <strain evidence="7">UCR-EL1</strain>
    </source>
</reference>
<protein>
    <submittedName>
        <fullName evidence="6">Putative peptidase m12a astacin protein</fullName>
    </submittedName>
</protein>
<feature type="domain" description="Peptidase metallopeptidase" evidence="5">
    <location>
        <begin position="56"/>
        <end position="201"/>
    </location>
</feature>